<dbReference type="CDD" id="cd10918">
    <property type="entry name" value="CE4_NodB_like_5s_6s"/>
    <property type="match status" value="1"/>
</dbReference>
<dbReference type="Gene3D" id="3.20.20.370">
    <property type="entry name" value="Glycoside hydrolase/deacetylase"/>
    <property type="match status" value="1"/>
</dbReference>
<dbReference type="InterPro" id="IPR051398">
    <property type="entry name" value="Polysacch_Deacetylase"/>
</dbReference>
<dbReference type="GO" id="GO:0016787">
    <property type="term" value="F:hydrolase activity"/>
    <property type="evidence" value="ECO:0007669"/>
    <property type="project" value="UniProtKB-KW"/>
</dbReference>
<dbReference type="PANTHER" id="PTHR34216:SF3">
    <property type="entry name" value="POLY-BETA-1,6-N-ACETYL-D-GLUCOSAMINE N-DEACETYLASE"/>
    <property type="match status" value="1"/>
</dbReference>
<evidence type="ECO:0000256" key="2">
    <source>
        <dbReference type="ARBA" id="ARBA00022729"/>
    </source>
</evidence>
<keyword evidence="2" id="KW-0732">Signal</keyword>
<dbReference type="EMBL" id="JASSQD010000001">
    <property type="protein sequence ID" value="MDK9557668.1"/>
    <property type="molecule type" value="Genomic_DNA"/>
</dbReference>
<dbReference type="PANTHER" id="PTHR34216">
    <property type="match status" value="1"/>
</dbReference>
<evidence type="ECO:0000313" key="4">
    <source>
        <dbReference type="EMBL" id="MDK9557668.1"/>
    </source>
</evidence>
<sequence>MLDDGRHLPSKSVMFTVDDGFFDHHDVAARVFGEFGFTLNFFLITGFLDLKLWPWDDQVAYALHRAQPSKVQIKMPSGAIFPLDLLNNEINDVVYSLRSRLKKESQSELYDWLETELYPVLKVECPDEIPPEYKPMSWDNARTLRDLGHGVFPHTCTHRILSTLPIEQRQTEIEVSIKRVAAELRYAPEIFAYPTGRLSDYDEVDVEHLGKHGIKMAFNTVPGYVRAGQNCFELPRFSLPCDSDDFRQIVNGFEAFKMKLRGLAKPAA</sequence>
<protein>
    <submittedName>
        <fullName evidence="4">Polysaccharide deacetylase family protein</fullName>
        <ecNumber evidence="4">3.-.-.-</ecNumber>
    </submittedName>
</protein>
<comment type="subcellular location">
    <subcellularLocation>
        <location evidence="1">Secreted</location>
    </subcellularLocation>
</comment>
<organism evidence="4 5">
    <name type="scientific">Marinobacter albus</name>
    <dbReference type="NCBI Taxonomy" id="3030833"/>
    <lineage>
        <taxon>Bacteria</taxon>
        <taxon>Pseudomonadati</taxon>
        <taxon>Pseudomonadota</taxon>
        <taxon>Gammaproteobacteria</taxon>
        <taxon>Pseudomonadales</taxon>
        <taxon>Marinobacteraceae</taxon>
        <taxon>Marinobacter</taxon>
    </lineage>
</organism>
<dbReference type="EC" id="3.-.-.-" evidence="4"/>
<dbReference type="RefSeq" id="WP_285367860.1">
    <property type="nucleotide sequence ID" value="NZ_JASSQD010000001.1"/>
</dbReference>
<feature type="domain" description="NodB homology" evidence="3">
    <location>
        <begin position="137"/>
        <end position="202"/>
    </location>
</feature>
<gene>
    <name evidence="4" type="ORF">QQF73_08540</name>
</gene>
<dbReference type="InterPro" id="IPR002509">
    <property type="entry name" value="NODB_dom"/>
</dbReference>
<keyword evidence="5" id="KW-1185">Reference proteome</keyword>
<evidence type="ECO:0000256" key="1">
    <source>
        <dbReference type="ARBA" id="ARBA00004613"/>
    </source>
</evidence>
<dbReference type="Pfam" id="PF01522">
    <property type="entry name" value="Polysacc_deac_1"/>
    <property type="match status" value="1"/>
</dbReference>
<evidence type="ECO:0000313" key="5">
    <source>
        <dbReference type="Proteomes" id="UP001223547"/>
    </source>
</evidence>
<name>A0ABT7HBD3_9GAMM</name>
<evidence type="ECO:0000259" key="3">
    <source>
        <dbReference type="Pfam" id="PF01522"/>
    </source>
</evidence>
<keyword evidence="4" id="KW-0378">Hydrolase</keyword>
<comment type="caution">
    <text evidence="4">The sequence shown here is derived from an EMBL/GenBank/DDBJ whole genome shotgun (WGS) entry which is preliminary data.</text>
</comment>
<accession>A0ABT7HBD3</accession>
<dbReference type="SUPFAM" id="SSF88713">
    <property type="entry name" value="Glycoside hydrolase/deacetylase"/>
    <property type="match status" value="1"/>
</dbReference>
<proteinExistence type="predicted"/>
<dbReference type="Proteomes" id="UP001223547">
    <property type="component" value="Unassembled WGS sequence"/>
</dbReference>
<reference evidence="4 5" key="1">
    <citation type="submission" date="2023-05" db="EMBL/GenBank/DDBJ databases">
        <title>Marinobacter albus sp. nov., a marine bacterium isolated from sand in a coastal intertidal zone of huludao.</title>
        <authorList>
            <person name="Deng T."/>
        </authorList>
    </citation>
    <scope>NUCLEOTIDE SEQUENCE [LARGE SCALE GENOMIC DNA]</scope>
    <source>
        <strain evidence="4 5">M216</strain>
    </source>
</reference>
<dbReference type="InterPro" id="IPR011330">
    <property type="entry name" value="Glyco_hydro/deAcase_b/a-brl"/>
</dbReference>